<protein>
    <submittedName>
        <fullName evidence="2">Uncharacterized protein</fullName>
    </submittedName>
</protein>
<feature type="compositionally biased region" description="Basic and acidic residues" evidence="1">
    <location>
        <begin position="26"/>
        <end position="37"/>
    </location>
</feature>
<gene>
    <name evidence="2" type="ORF">Ctob_015354</name>
</gene>
<dbReference type="Proteomes" id="UP000037460">
    <property type="component" value="Unassembled WGS sequence"/>
</dbReference>
<reference evidence="3" key="1">
    <citation type="journal article" date="2015" name="PLoS Genet.">
        <title>Genome Sequence and Transcriptome Analyses of Chrysochromulina tobin: Metabolic Tools for Enhanced Algal Fitness in the Prominent Order Prymnesiales (Haptophyceae).</title>
        <authorList>
            <person name="Hovde B.T."/>
            <person name="Deodato C.R."/>
            <person name="Hunsperger H.M."/>
            <person name="Ryken S.A."/>
            <person name="Yost W."/>
            <person name="Jha R.K."/>
            <person name="Patterson J."/>
            <person name="Monnat R.J. Jr."/>
            <person name="Barlow S.B."/>
            <person name="Starkenburg S.R."/>
            <person name="Cattolico R.A."/>
        </authorList>
    </citation>
    <scope>NUCLEOTIDE SEQUENCE</scope>
    <source>
        <strain evidence="3">CCMP291</strain>
    </source>
</reference>
<dbReference type="AlphaFoldDB" id="A0A0M0LQU8"/>
<organism evidence="2 3">
    <name type="scientific">Chrysochromulina tobinii</name>
    <dbReference type="NCBI Taxonomy" id="1460289"/>
    <lineage>
        <taxon>Eukaryota</taxon>
        <taxon>Haptista</taxon>
        <taxon>Haptophyta</taxon>
        <taxon>Prymnesiophyceae</taxon>
        <taxon>Prymnesiales</taxon>
        <taxon>Chrysochromulinaceae</taxon>
        <taxon>Chrysochromulina</taxon>
    </lineage>
</organism>
<evidence type="ECO:0000313" key="2">
    <source>
        <dbReference type="EMBL" id="KOO53103.1"/>
    </source>
</evidence>
<evidence type="ECO:0000313" key="3">
    <source>
        <dbReference type="Proteomes" id="UP000037460"/>
    </source>
</evidence>
<accession>A0A0M0LQU8</accession>
<dbReference type="EMBL" id="JWZX01000382">
    <property type="protein sequence ID" value="KOO53103.1"/>
    <property type="molecule type" value="Genomic_DNA"/>
</dbReference>
<name>A0A0M0LQU8_9EUKA</name>
<comment type="caution">
    <text evidence="2">The sequence shown here is derived from an EMBL/GenBank/DDBJ whole genome shotgun (WGS) entry which is preliminary data.</text>
</comment>
<keyword evidence="3" id="KW-1185">Reference proteome</keyword>
<feature type="region of interest" description="Disordered" evidence="1">
    <location>
        <begin position="1"/>
        <end position="52"/>
    </location>
</feature>
<sequence>MIVPNLNPAQMAAARRPMSASLRTPRGGDKSFERLRSDGQATPRAKAVPEVPEGQEEPWLFRFGRSLTTMDVWKMGFSRVIIFGAHHWADASTAGAEIAEAFGSHETLSGLSAEHKDSLESMISPSFLRGDVLIAVQCSQCAMLPEDEKMMCISNAAKLIDAISNVWTQYDQMGENDLGAVVVVTEGLEAETLIANWSPDDIIRYPVTELDEEFSVFFK</sequence>
<evidence type="ECO:0000256" key="1">
    <source>
        <dbReference type="SAM" id="MobiDB-lite"/>
    </source>
</evidence>
<proteinExistence type="predicted"/>